<dbReference type="OrthoDB" id="9806954at2"/>
<evidence type="ECO:0000256" key="11">
    <source>
        <dbReference type="SAM" id="MobiDB-lite"/>
    </source>
</evidence>
<feature type="region of interest" description="Disordered" evidence="11">
    <location>
        <begin position="580"/>
        <end position="602"/>
    </location>
</feature>
<dbReference type="CDD" id="cd03241">
    <property type="entry name" value="ABC_RecN"/>
    <property type="match status" value="2"/>
</dbReference>
<dbReference type="PANTHER" id="PTHR11059:SF0">
    <property type="entry name" value="DNA REPAIR PROTEIN RECN"/>
    <property type="match status" value="1"/>
</dbReference>
<dbReference type="InterPro" id="IPR003395">
    <property type="entry name" value="RecF/RecN/SMC_N"/>
</dbReference>
<reference evidence="13 14" key="1">
    <citation type="submission" date="2016-11" db="EMBL/GenBank/DDBJ databases">
        <title>Draft Genome Sequences of Nine Cyanobacterial Strains from Diverse Habitats.</title>
        <authorList>
            <person name="Zhu T."/>
            <person name="Hou S."/>
            <person name="Lu X."/>
            <person name="Hess W.R."/>
        </authorList>
    </citation>
    <scope>NUCLEOTIDE SEQUENCE [LARGE SCALE GENOMIC DNA]</scope>
    <source>
        <strain evidence="13 14">NIES-593</strain>
    </source>
</reference>
<evidence type="ECO:0000256" key="6">
    <source>
        <dbReference type="ARBA" id="ARBA00022840"/>
    </source>
</evidence>
<dbReference type="GO" id="GO:0009432">
    <property type="term" value="P:SOS response"/>
    <property type="evidence" value="ECO:0007669"/>
    <property type="project" value="TreeGrafter"/>
</dbReference>
<dbReference type="AlphaFoldDB" id="A0A1U7HI08"/>
<keyword evidence="7 9" id="KW-0234">DNA repair</keyword>
<dbReference type="InterPro" id="IPR004604">
    <property type="entry name" value="DNA_recomb/repair_RecN"/>
</dbReference>
<feature type="coiled-coil region" evidence="10">
    <location>
        <begin position="168"/>
        <end position="233"/>
    </location>
</feature>
<dbReference type="GO" id="GO:0006281">
    <property type="term" value="P:DNA repair"/>
    <property type="evidence" value="ECO:0007669"/>
    <property type="project" value="UniProtKB-KW"/>
</dbReference>
<dbReference type="PIRSF" id="PIRSF003128">
    <property type="entry name" value="RecN"/>
    <property type="match status" value="1"/>
</dbReference>
<dbReference type="RefSeq" id="WP_073599487.1">
    <property type="nucleotide sequence ID" value="NZ_MRCB01000010.1"/>
</dbReference>
<evidence type="ECO:0000256" key="3">
    <source>
        <dbReference type="ARBA" id="ARBA00021315"/>
    </source>
</evidence>
<comment type="function">
    <text evidence="1 9">May be involved in recombinational repair of damaged DNA.</text>
</comment>
<evidence type="ECO:0000256" key="1">
    <source>
        <dbReference type="ARBA" id="ARBA00003618"/>
    </source>
</evidence>
<dbReference type="STRING" id="1921803.NIES593_10190"/>
<evidence type="ECO:0000256" key="10">
    <source>
        <dbReference type="SAM" id="Coils"/>
    </source>
</evidence>
<dbReference type="GO" id="GO:0006310">
    <property type="term" value="P:DNA recombination"/>
    <property type="evidence" value="ECO:0007669"/>
    <property type="project" value="InterPro"/>
</dbReference>
<organism evidence="13 14">
    <name type="scientific">Hydrococcus rivularis NIES-593</name>
    <dbReference type="NCBI Taxonomy" id="1921803"/>
    <lineage>
        <taxon>Bacteria</taxon>
        <taxon>Bacillati</taxon>
        <taxon>Cyanobacteriota</taxon>
        <taxon>Cyanophyceae</taxon>
        <taxon>Pleurocapsales</taxon>
        <taxon>Hydrococcaceae</taxon>
        <taxon>Hydrococcus</taxon>
    </lineage>
</organism>
<dbReference type="Pfam" id="PF02463">
    <property type="entry name" value="SMC_N"/>
    <property type="match status" value="1"/>
</dbReference>
<dbReference type="FunFam" id="3.40.50.300:FF:000319">
    <property type="entry name" value="DNA repair protein RecN"/>
    <property type="match status" value="1"/>
</dbReference>
<dbReference type="PANTHER" id="PTHR11059">
    <property type="entry name" value="DNA REPAIR PROTEIN RECN"/>
    <property type="match status" value="1"/>
</dbReference>
<dbReference type="GO" id="GO:0043590">
    <property type="term" value="C:bacterial nucleoid"/>
    <property type="evidence" value="ECO:0007669"/>
    <property type="project" value="TreeGrafter"/>
</dbReference>
<feature type="coiled-coil region" evidence="10">
    <location>
        <begin position="327"/>
        <end position="389"/>
    </location>
</feature>
<evidence type="ECO:0000256" key="7">
    <source>
        <dbReference type="ARBA" id="ARBA00023204"/>
    </source>
</evidence>
<dbReference type="Gene3D" id="3.40.50.300">
    <property type="entry name" value="P-loop containing nucleotide triphosphate hydrolases"/>
    <property type="match status" value="2"/>
</dbReference>
<evidence type="ECO:0000259" key="12">
    <source>
        <dbReference type="Pfam" id="PF02463"/>
    </source>
</evidence>
<dbReference type="NCBIfam" id="TIGR00634">
    <property type="entry name" value="recN"/>
    <property type="match status" value="1"/>
</dbReference>
<name>A0A1U7HI08_9CYAN</name>
<keyword evidence="14" id="KW-1185">Reference proteome</keyword>
<evidence type="ECO:0000256" key="9">
    <source>
        <dbReference type="PIRNR" id="PIRNR003128"/>
    </source>
</evidence>
<gene>
    <name evidence="13" type="ORF">NIES593_10190</name>
</gene>
<dbReference type="EMBL" id="MRCB01000010">
    <property type="protein sequence ID" value="OKH23207.1"/>
    <property type="molecule type" value="Genomic_DNA"/>
</dbReference>
<accession>A0A1U7HI08</accession>
<evidence type="ECO:0000313" key="14">
    <source>
        <dbReference type="Proteomes" id="UP000186868"/>
    </source>
</evidence>
<evidence type="ECO:0000256" key="8">
    <source>
        <dbReference type="ARBA" id="ARBA00033408"/>
    </source>
</evidence>
<dbReference type="InterPro" id="IPR027417">
    <property type="entry name" value="P-loop_NTPase"/>
</dbReference>
<evidence type="ECO:0000313" key="13">
    <source>
        <dbReference type="EMBL" id="OKH23207.1"/>
    </source>
</evidence>
<keyword evidence="4" id="KW-0547">Nucleotide-binding</keyword>
<evidence type="ECO:0000256" key="4">
    <source>
        <dbReference type="ARBA" id="ARBA00022741"/>
    </source>
</evidence>
<evidence type="ECO:0000256" key="2">
    <source>
        <dbReference type="ARBA" id="ARBA00009441"/>
    </source>
</evidence>
<proteinExistence type="inferred from homology"/>
<dbReference type="FunFam" id="3.40.50.300:FF:000356">
    <property type="entry name" value="DNA repair protein RecN"/>
    <property type="match status" value="1"/>
</dbReference>
<dbReference type="Proteomes" id="UP000186868">
    <property type="component" value="Unassembled WGS sequence"/>
</dbReference>
<feature type="compositionally biased region" description="Basic and acidic residues" evidence="11">
    <location>
        <begin position="585"/>
        <end position="595"/>
    </location>
</feature>
<keyword evidence="5 9" id="KW-0227">DNA damage</keyword>
<sequence length="602" mass="67505">MLSCLRIKNFALIDQLELEFSRGLTVLTGETGAGKSIILDAIDIALGGKANNRLIRQGAQQAIVEATFRVNADVRAWLQELEIDLLEDESVVCSRELTVVGDSLRSRSRINGILANRQLMAKLRDRLVEITAQGQTVQLMDSSMQRELLDLYGGRPLWQQREIVASTYNIAQAARSALEKRRQSEQQRLQRLDLLNYQVKELESANLSEPEELEQLEQERDRLAHVVDLQQLSYQANQILYQSDSEQPAVADLLGQAESILMDMAKYDEGIEPILEIIRMALNEVIEAGHQINTYGDGLEADPERLAEVEERILFLKRLCRKYGASLAEVISYYQQLQQELAELTDSDRSVEKLEAEDRMAQENLNQACQELTKLRQQAATKLEKQLTEELKPLAMDKVVFVCQIDPCPPTATGSDRVVFYFSPNAGEKIQPLASTASGGEMSRFLLALKACFSDSEKQSGTLIFDEIDAGVSGKVAQAIAEKLHHLSQKHQVLCVTHQPLVAAMADSHFRVDKQIIEEFPSDLQDNNGQSHLPEIRTVVRVRSLENLQMRREELAQLTGGHSAEDAIAFAESLLAKAQAAKGLSVEEPHAEAQRRRGRRKR</sequence>
<keyword evidence="10" id="KW-0175">Coiled coil</keyword>
<evidence type="ECO:0000256" key="5">
    <source>
        <dbReference type="ARBA" id="ARBA00022763"/>
    </source>
</evidence>
<feature type="domain" description="RecF/RecN/SMC N-terminal" evidence="12">
    <location>
        <begin position="2"/>
        <end position="514"/>
    </location>
</feature>
<dbReference type="SUPFAM" id="SSF52540">
    <property type="entry name" value="P-loop containing nucleoside triphosphate hydrolases"/>
    <property type="match status" value="1"/>
</dbReference>
<dbReference type="GO" id="GO:0005524">
    <property type="term" value="F:ATP binding"/>
    <property type="evidence" value="ECO:0007669"/>
    <property type="project" value="UniProtKB-KW"/>
</dbReference>
<comment type="caution">
    <text evidence="13">The sequence shown here is derived from an EMBL/GenBank/DDBJ whole genome shotgun (WGS) entry which is preliminary data.</text>
</comment>
<comment type="similarity">
    <text evidence="2 9">Belongs to the RecN family.</text>
</comment>
<protein>
    <recommendedName>
        <fullName evidence="3 9">DNA repair protein RecN</fullName>
    </recommendedName>
    <alternativeName>
        <fullName evidence="8 9">Recombination protein N</fullName>
    </alternativeName>
</protein>
<keyword evidence="6" id="KW-0067">ATP-binding</keyword>